<dbReference type="GO" id="GO:0046819">
    <property type="term" value="P:protein secretion by the type V secretion system"/>
    <property type="evidence" value="ECO:0007669"/>
    <property type="project" value="TreeGrafter"/>
</dbReference>
<evidence type="ECO:0000313" key="11">
    <source>
        <dbReference type="Proteomes" id="UP000256862"/>
    </source>
</evidence>
<dbReference type="Pfam" id="PF08479">
    <property type="entry name" value="POTRA_2"/>
    <property type="match status" value="1"/>
</dbReference>
<feature type="signal peptide" evidence="4">
    <location>
        <begin position="1"/>
        <end position="27"/>
    </location>
</feature>
<proteinExistence type="predicted"/>
<feature type="chain" id="PRO_5044585586" evidence="4">
    <location>
        <begin position="28"/>
        <end position="602"/>
    </location>
</feature>
<dbReference type="Pfam" id="PF17287">
    <property type="entry name" value="POTRA_3"/>
    <property type="match status" value="1"/>
</dbReference>
<dbReference type="InterPro" id="IPR027282">
    <property type="entry name" value="TPS"/>
</dbReference>
<reference evidence="11" key="2">
    <citation type="submission" date="2018-01" db="EMBL/GenBank/DDBJ databases">
        <authorList>
            <person name="Gaut B.S."/>
            <person name="Morton B.R."/>
            <person name="Clegg M.T."/>
            <person name="Duvall M.R."/>
        </authorList>
    </citation>
    <scope>NUCLEOTIDE SEQUENCE [LARGE SCALE GENOMIC DNA]</scope>
</reference>
<gene>
    <name evidence="9" type="primary">HlyB</name>
    <name evidence="10" type="ORF">CO2235_MP80348</name>
    <name evidence="9" type="ORF">CO2235_U770142</name>
    <name evidence="8" type="ORF">JTE92_06270</name>
</gene>
<protein>
    <submittedName>
        <fullName evidence="9">Hemolysin activator translocator</fullName>
    </submittedName>
    <submittedName>
        <fullName evidence="8">ShlB/FhaC/HecB family hemolysin secretion/activation protein</fullName>
    </submittedName>
</protein>
<evidence type="ECO:0000259" key="5">
    <source>
        <dbReference type="Pfam" id="PF03865"/>
    </source>
</evidence>
<dbReference type="InterPro" id="IPR005565">
    <property type="entry name" value="Hemolysn_activator_HlyB_C"/>
</dbReference>
<dbReference type="EMBL" id="CP069811">
    <property type="protein sequence ID" value="QRQ90297.1"/>
    <property type="molecule type" value="Genomic_DNA"/>
</dbReference>
<dbReference type="GO" id="GO:0008320">
    <property type="term" value="F:protein transmembrane transporter activity"/>
    <property type="evidence" value="ECO:0007669"/>
    <property type="project" value="TreeGrafter"/>
</dbReference>
<evidence type="ECO:0000313" key="9">
    <source>
        <dbReference type="EMBL" id="SPC07700.1"/>
    </source>
</evidence>
<dbReference type="PIRSF" id="PIRSF029745">
    <property type="entry name" value="FhaC"/>
    <property type="match status" value="1"/>
</dbReference>
<keyword evidence="1" id="KW-0472">Membrane</keyword>
<dbReference type="Pfam" id="PF03865">
    <property type="entry name" value="ShlB"/>
    <property type="match status" value="1"/>
</dbReference>
<feature type="domain" description="ShlB POTRA" evidence="7">
    <location>
        <begin position="184"/>
        <end position="236"/>
    </location>
</feature>
<evidence type="ECO:0000313" key="12">
    <source>
        <dbReference type="Proteomes" id="UP000623307"/>
    </source>
</evidence>
<dbReference type="InterPro" id="IPR051544">
    <property type="entry name" value="TPS_OM_transporter"/>
</dbReference>
<accession>A0A375FQX1</accession>
<dbReference type="GO" id="GO:0098046">
    <property type="term" value="C:type V protein secretion system complex"/>
    <property type="evidence" value="ECO:0007669"/>
    <property type="project" value="TreeGrafter"/>
</dbReference>
<evidence type="ECO:0000256" key="2">
    <source>
        <dbReference type="ARBA" id="ARBA00022692"/>
    </source>
</evidence>
<evidence type="ECO:0000313" key="8">
    <source>
        <dbReference type="EMBL" id="QRQ90297.1"/>
    </source>
</evidence>
<dbReference type="PANTHER" id="PTHR34597">
    <property type="entry name" value="SLR1661 PROTEIN"/>
    <property type="match status" value="1"/>
</dbReference>
<reference evidence="8 12" key="3">
    <citation type="submission" date="2021-02" db="EMBL/GenBank/DDBJ databases">
        <title>Complete Genome Sequence of Cupriavidus oxalaticus Strain Ox1, a Soil Oxalate-Degrading Species.</title>
        <authorList>
            <person name="Palmieri F."/>
            <person name="Udriet P."/>
            <person name="Deuasquier M."/>
            <person name="Beaudoing E."/>
            <person name="Johnson S.L."/>
            <person name="Davenport K.W."/>
            <person name="Chain P.S."/>
            <person name="Bindschedler S."/>
            <person name="Junier P."/>
        </authorList>
    </citation>
    <scope>NUCLEOTIDE SEQUENCE [LARGE SCALE GENOMIC DNA]</scope>
    <source>
        <strain evidence="8 12">Ox1</strain>
    </source>
</reference>
<evidence type="ECO:0000256" key="4">
    <source>
        <dbReference type="SAM" id="SignalP"/>
    </source>
</evidence>
<keyword evidence="4" id="KW-0732">Signal</keyword>
<dbReference type="PANTHER" id="PTHR34597:SF3">
    <property type="entry name" value="OUTER MEMBRANE TRANSPORTER CDIB"/>
    <property type="match status" value="1"/>
</dbReference>
<dbReference type="EMBL" id="OGUS01000084">
    <property type="protein sequence ID" value="SPC07700.1"/>
    <property type="molecule type" value="Genomic_DNA"/>
</dbReference>
<feature type="domain" description="Polypeptide-transport-associated ShlB-type" evidence="6">
    <location>
        <begin position="125"/>
        <end position="182"/>
    </location>
</feature>
<keyword evidence="3" id="KW-0998">Cell outer membrane</keyword>
<evidence type="ECO:0000256" key="3">
    <source>
        <dbReference type="ARBA" id="ARBA00023237"/>
    </source>
</evidence>
<sequence length="602" mass="65805">MGLRLAPFLRRAIPAAASLLLAGPAFAQALPGIDEALRRSRTEQNQQLQRERSIEQASERARQVQAPSVSLDGAAAEREALSTQLPVGSPCFGIARVQLSVPEALPASIRALGASALPMDTFRFAQEYLDQYAGQCIGRDGVNIIVRRLGAQILGRGYTTTRVAVPEQDLSTGVLHLALIPGVIRQIRFADDTLHGSWQSAFPARPGDLLNVRDLEQGLEQMKRVPSQDVEMQLVPGELPGESDVVITVRRTKAWKVIASLDDSGNAGTGKLQGNLSLGIDNPLGLNDLFNIGVGHDANVNQGGQGTRGANAFYSVPWGNWTFAASANIYDYFQRIAGVNQVFESSGNSKNAEFKAAYLFQRDQFQKNSLQVRIGHRWSHAFIEDTEILNQQRSTTFAEIGWLHRHYFGAAQLDLSLAYRFGVPWLNGQTQVRTIVPDAPSQRDKFLYRIGLLDATLSVPFAVPLSAERRLPLRYTTTFHGQYSDRQLLASEFLSIGNRWTVRGFSGDVTLAAERGFYWRNDLEAPLGNSGHSVYMGLDAGSVSGPSAAYLPGKTLAGTAIGLRGSPVKGLYYDVFLGWALYKPDGFPTRSPAGGFSLTYQY</sequence>
<keyword evidence="1" id="KW-1134">Transmembrane beta strand</keyword>
<reference evidence="9 11" key="1">
    <citation type="submission" date="2018-01" db="EMBL/GenBank/DDBJ databases">
        <authorList>
            <person name="Clerissi C."/>
        </authorList>
    </citation>
    <scope>NUCLEOTIDE SEQUENCE</scope>
    <source>
        <strain evidence="9">Cupriavidus oxalaticus LMG 2235</strain>
        <plasmid evidence="11">co2235_mp</plasmid>
    </source>
</reference>
<dbReference type="InterPro" id="IPR035251">
    <property type="entry name" value="ShlB_POTRA"/>
</dbReference>
<name>A0A375FQX1_9BURK</name>
<dbReference type="AlphaFoldDB" id="A0A375FQX1"/>
<dbReference type="Proteomes" id="UP000623307">
    <property type="component" value="Chromosome 1"/>
</dbReference>
<dbReference type="InterPro" id="IPR013686">
    <property type="entry name" value="Polypept-transport_assoc_ShlB"/>
</dbReference>
<dbReference type="OrthoDB" id="290122at2"/>
<dbReference type="Proteomes" id="UP000256862">
    <property type="component" value="Plasmid CO2235_mp"/>
</dbReference>
<evidence type="ECO:0000256" key="1">
    <source>
        <dbReference type="ARBA" id="ARBA00022452"/>
    </source>
</evidence>
<dbReference type="Gene3D" id="3.10.20.310">
    <property type="entry name" value="membrane protein fhac"/>
    <property type="match status" value="1"/>
</dbReference>
<evidence type="ECO:0000259" key="6">
    <source>
        <dbReference type="Pfam" id="PF08479"/>
    </source>
</evidence>
<organism evidence="9 11">
    <name type="scientific">Cupriavidus oxalaticus</name>
    <dbReference type="NCBI Taxonomy" id="96344"/>
    <lineage>
        <taxon>Bacteria</taxon>
        <taxon>Pseudomonadati</taxon>
        <taxon>Pseudomonadota</taxon>
        <taxon>Betaproteobacteria</taxon>
        <taxon>Burkholderiales</taxon>
        <taxon>Burkholderiaceae</taxon>
        <taxon>Cupriavidus</taxon>
    </lineage>
</organism>
<keyword evidence="2" id="KW-0812">Transmembrane</keyword>
<dbReference type="GeneID" id="303489117"/>
<evidence type="ECO:0000259" key="7">
    <source>
        <dbReference type="Pfam" id="PF17287"/>
    </source>
</evidence>
<dbReference type="Gene3D" id="2.40.160.50">
    <property type="entry name" value="membrane protein fhac: a member of the omp85/tpsb transporter family"/>
    <property type="match status" value="1"/>
</dbReference>
<keyword evidence="12" id="KW-1185">Reference proteome</keyword>
<dbReference type="EMBL" id="OGUS01000143">
    <property type="protein sequence ID" value="SPC24468.1"/>
    <property type="molecule type" value="Genomic_DNA"/>
</dbReference>
<dbReference type="RefSeq" id="WP_063239288.1">
    <property type="nucleotide sequence ID" value="NZ_CP069809.1"/>
</dbReference>
<geneLocation type="plasmid" evidence="11">
    <name>co2235_mp</name>
</geneLocation>
<feature type="domain" description="Haemolysin activator HlyB C-terminal" evidence="5">
    <location>
        <begin position="241"/>
        <end position="565"/>
    </location>
</feature>
<evidence type="ECO:0000313" key="10">
    <source>
        <dbReference type="EMBL" id="SPC24468.1"/>
    </source>
</evidence>